<evidence type="ECO:0008006" key="5">
    <source>
        <dbReference type="Google" id="ProtNLM"/>
    </source>
</evidence>
<evidence type="ECO:0000256" key="1">
    <source>
        <dbReference type="ARBA" id="ARBA00023125"/>
    </source>
</evidence>
<evidence type="ECO:0000256" key="2">
    <source>
        <dbReference type="ARBA" id="ARBA00023172"/>
    </source>
</evidence>
<dbReference type="PANTHER" id="PTHR34605:SF3">
    <property type="entry name" value="P CELL-TYPE AGGLUTINATION PROTEIN MAP4-LIKE-RELATED"/>
    <property type="match status" value="1"/>
</dbReference>
<dbReference type="InterPro" id="IPR011010">
    <property type="entry name" value="DNA_brk_join_enz"/>
</dbReference>
<evidence type="ECO:0000313" key="4">
    <source>
        <dbReference type="Proteomes" id="UP000217790"/>
    </source>
</evidence>
<dbReference type="Gene3D" id="1.10.443.10">
    <property type="entry name" value="Intergrase catalytic core"/>
    <property type="match status" value="1"/>
</dbReference>
<dbReference type="GO" id="GO:0003677">
    <property type="term" value="F:DNA binding"/>
    <property type="evidence" value="ECO:0007669"/>
    <property type="project" value="UniProtKB-KW"/>
</dbReference>
<dbReference type="OrthoDB" id="2678913at2759"/>
<sequence length="365" mass="41707">PRASQWRPHCLARERLIKWRPVSPRTNAPHLTDDDLFRVFRVLSFSWTDKTLETYGSGLLLYHVFCDMRSIPDDARCPASPEILSSFLASMAGNYVSGTLSSYLHGLRAWHILHGLPWLVNEAETSALITAAVHLQPPHSKKKPRLPYTCDMLTTLLLHLDLSLPFDAVVAACLTTTFYSAARLGEFTLPNLQCFDPDSHCKRSDVRKTRDRNKLEQTVFFIPKTKTSVHGEDVFWAIQDGPSDPQHLLENHFAVNDPPVNQPLFSYIHKSKHRPLTKSAFLSRLHKAFKDAKMEPLQGHGIHIGSTLEYLLRGIPFDVVKTIGRWKSDAFILYLRKHAQILAPYMQAVPAIHEQFIRYTMPRIR</sequence>
<dbReference type="AlphaFoldDB" id="A0A2H3CQU9"/>
<keyword evidence="2" id="KW-0233">DNA recombination</keyword>
<dbReference type="OMA" id="CCWAGRV"/>
<dbReference type="STRING" id="47427.A0A2H3CQU9"/>
<dbReference type="InParanoid" id="A0A2H3CQU9"/>
<dbReference type="EMBL" id="KZ293691">
    <property type="protein sequence ID" value="PBK85425.1"/>
    <property type="molecule type" value="Genomic_DNA"/>
</dbReference>
<dbReference type="InterPro" id="IPR052925">
    <property type="entry name" value="Phage_Integrase-like_Recomb"/>
</dbReference>
<organism evidence="3 4">
    <name type="scientific">Armillaria gallica</name>
    <name type="common">Bulbous honey fungus</name>
    <name type="synonym">Armillaria bulbosa</name>
    <dbReference type="NCBI Taxonomy" id="47427"/>
    <lineage>
        <taxon>Eukaryota</taxon>
        <taxon>Fungi</taxon>
        <taxon>Dikarya</taxon>
        <taxon>Basidiomycota</taxon>
        <taxon>Agaricomycotina</taxon>
        <taxon>Agaricomycetes</taxon>
        <taxon>Agaricomycetidae</taxon>
        <taxon>Agaricales</taxon>
        <taxon>Marasmiineae</taxon>
        <taxon>Physalacriaceae</taxon>
        <taxon>Armillaria</taxon>
    </lineage>
</organism>
<protein>
    <recommendedName>
        <fullName evidence="5">DNA breaking-rejoining enzyme</fullName>
    </recommendedName>
</protein>
<keyword evidence="1" id="KW-0238">DNA-binding</keyword>
<dbReference type="InterPro" id="IPR013762">
    <property type="entry name" value="Integrase-like_cat_sf"/>
</dbReference>
<keyword evidence="4" id="KW-1185">Reference proteome</keyword>
<evidence type="ECO:0000313" key="3">
    <source>
        <dbReference type="EMBL" id="PBK85425.1"/>
    </source>
</evidence>
<dbReference type="SUPFAM" id="SSF56349">
    <property type="entry name" value="DNA breaking-rejoining enzymes"/>
    <property type="match status" value="1"/>
</dbReference>
<gene>
    <name evidence="3" type="ORF">ARMGADRAFT_942161</name>
</gene>
<accession>A0A2H3CQU9</accession>
<dbReference type="Gene3D" id="1.10.150.130">
    <property type="match status" value="1"/>
</dbReference>
<dbReference type="GO" id="GO:0015074">
    <property type="term" value="P:DNA integration"/>
    <property type="evidence" value="ECO:0007669"/>
    <property type="project" value="InterPro"/>
</dbReference>
<dbReference type="GO" id="GO:0006310">
    <property type="term" value="P:DNA recombination"/>
    <property type="evidence" value="ECO:0007669"/>
    <property type="project" value="UniProtKB-KW"/>
</dbReference>
<proteinExistence type="predicted"/>
<reference evidence="4" key="1">
    <citation type="journal article" date="2017" name="Nat. Ecol. Evol.">
        <title>Genome expansion and lineage-specific genetic innovations in the forest pathogenic fungi Armillaria.</title>
        <authorList>
            <person name="Sipos G."/>
            <person name="Prasanna A.N."/>
            <person name="Walter M.C."/>
            <person name="O'Connor E."/>
            <person name="Balint B."/>
            <person name="Krizsan K."/>
            <person name="Kiss B."/>
            <person name="Hess J."/>
            <person name="Varga T."/>
            <person name="Slot J."/>
            <person name="Riley R."/>
            <person name="Boka B."/>
            <person name="Rigling D."/>
            <person name="Barry K."/>
            <person name="Lee J."/>
            <person name="Mihaltcheva S."/>
            <person name="LaButti K."/>
            <person name="Lipzen A."/>
            <person name="Waldron R."/>
            <person name="Moloney N.M."/>
            <person name="Sperisen C."/>
            <person name="Kredics L."/>
            <person name="Vagvoelgyi C."/>
            <person name="Patrignani A."/>
            <person name="Fitzpatrick D."/>
            <person name="Nagy I."/>
            <person name="Doyle S."/>
            <person name="Anderson J.B."/>
            <person name="Grigoriev I.V."/>
            <person name="Gueldener U."/>
            <person name="Muensterkoetter M."/>
            <person name="Nagy L.G."/>
        </authorList>
    </citation>
    <scope>NUCLEOTIDE SEQUENCE [LARGE SCALE GENOMIC DNA]</scope>
    <source>
        <strain evidence="4">Ar21-2</strain>
    </source>
</reference>
<name>A0A2H3CQU9_ARMGA</name>
<dbReference type="PANTHER" id="PTHR34605">
    <property type="entry name" value="PHAGE_INTEGRASE DOMAIN-CONTAINING PROTEIN"/>
    <property type="match status" value="1"/>
</dbReference>
<dbReference type="Proteomes" id="UP000217790">
    <property type="component" value="Unassembled WGS sequence"/>
</dbReference>
<feature type="non-terminal residue" evidence="3">
    <location>
        <position position="1"/>
    </location>
</feature>
<dbReference type="InterPro" id="IPR010998">
    <property type="entry name" value="Integrase_recombinase_N"/>
</dbReference>
<dbReference type="SUPFAM" id="SSF47823">
    <property type="entry name" value="lambda integrase-like, N-terminal domain"/>
    <property type="match status" value="1"/>
</dbReference>